<protein>
    <submittedName>
        <fullName evidence="2">Acyl-CoA N-acyltransferase</fullName>
    </submittedName>
</protein>
<organism evidence="2 3">
    <name type="scientific">Athelia psychrophila</name>
    <dbReference type="NCBI Taxonomy" id="1759441"/>
    <lineage>
        <taxon>Eukaryota</taxon>
        <taxon>Fungi</taxon>
        <taxon>Dikarya</taxon>
        <taxon>Basidiomycota</taxon>
        <taxon>Agaricomycotina</taxon>
        <taxon>Agaricomycetes</taxon>
        <taxon>Agaricomycetidae</taxon>
        <taxon>Atheliales</taxon>
        <taxon>Atheliaceae</taxon>
        <taxon>Athelia</taxon>
    </lineage>
</organism>
<dbReference type="GO" id="GO:0016747">
    <property type="term" value="F:acyltransferase activity, transferring groups other than amino-acyl groups"/>
    <property type="evidence" value="ECO:0007669"/>
    <property type="project" value="InterPro"/>
</dbReference>
<dbReference type="Pfam" id="PF00583">
    <property type="entry name" value="Acetyltransf_1"/>
    <property type="match status" value="1"/>
</dbReference>
<name>A0A166CAC6_9AGAM</name>
<accession>A0A166CAC6</accession>
<dbReference type="Gene3D" id="3.40.630.30">
    <property type="match status" value="1"/>
</dbReference>
<evidence type="ECO:0000313" key="3">
    <source>
        <dbReference type="Proteomes" id="UP000076532"/>
    </source>
</evidence>
<gene>
    <name evidence="2" type="ORF">FIBSPDRAFT_133093</name>
</gene>
<dbReference type="InterPro" id="IPR052523">
    <property type="entry name" value="Trichothecene_AcTrans"/>
</dbReference>
<dbReference type="SUPFAM" id="SSF55729">
    <property type="entry name" value="Acyl-CoA N-acyltransferases (Nat)"/>
    <property type="match status" value="1"/>
</dbReference>
<evidence type="ECO:0000313" key="2">
    <source>
        <dbReference type="EMBL" id="KZP13447.1"/>
    </source>
</evidence>
<dbReference type="InterPro" id="IPR016181">
    <property type="entry name" value="Acyl_CoA_acyltransferase"/>
</dbReference>
<proteinExistence type="predicted"/>
<feature type="domain" description="N-acetyltransferase" evidence="1">
    <location>
        <begin position="143"/>
        <end position="206"/>
    </location>
</feature>
<dbReference type="InterPro" id="IPR000182">
    <property type="entry name" value="GNAT_dom"/>
</dbReference>
<dbReference type="OrthoDB" id="2838915at2759"/>
<dbReference type="AlphaFoldDB" id="A0A166CAC6"/>
<sequence>MAYKLLPVTTADAPGVAEAHIRAFYEDTRWRLSWPGMTLESIIAGNALRLPRALISDREVKRHQLAIDSATGEVVGYARWVLLNVSEDISSNFWLDTQVKEATKEEAASYEGQWKQGTDANGRPLGINPALRDSGIGAILEVECNKITAGQPYLELDHIGTLPSHTRRGVGGLLLESGLKEADAAGLPVFVMAYPHGVGLYQKHGFELLGTVEADNAKLGGEGLHVTSFLARKVRGGSSMESSRAK</sequence>
<dbReference type="EMBL" id="KV417632">
    <property type="protein sequence ID" value="KZP13447.1"/>
    <property type="molecule type" value="Genomic_DNA"/>
</dbReference>
<dbReference type="PANTHER" id="PTHR42791:SF2">
    <property type="entry name" value="N-ACETYLTRANSFERASE DOMAIN-CONTAINING PROTEIN"/>
    <property type="match status" value="1"/>
</dbReference>
<dbReference type="CDD" id="cd04301">
    <property type="entry name" value="NAT_SF"/>
    <property type="match status" value="1"/>
</dbReference>
<dbReference type="PANTHER" id="PTHR42791">
    <property type="entry name" value="GNAT FAMILY ACETYLTRANSFERASE"/>
    <property type="match status" value="1"/>
</dbReference>
<dbReference type="Proteomes" id="UP000076532">
    <property type="component" value="Unassembled WGS sequence"/>
</dbReference>
<keyword evidence="3" id="KW-1185">Reference proteome</keyword>
<reference evidence="2 3" key="1">
    <citation type="journal article" date="2016" name="Mol. Biol. Evol.">
        <title>Comparative Genomics of Early-Diverging Mushroom-Forming Fungi Provides Insights into the Origins of Lignocellulose Decay Capabilities.</title>
        <authorList>
            <person name="Nagy L.G."/>
            <person name="Riley R."/>
            <person name="Tritt A."/>
            <person name="Adam C."/>
            <person name="Daum C."/>
            <person name="Floudas D."/>
            <person name="Sun H."/>
            <person name="Yadav J.S."/>
            <person name="Pangilinan J."/>
            <person name="Larsson K.H."/>
            <person name="Matsuura K."/>
            <person name="Barry K."/>
            <person name="Labutti K."/>
            <person name="Kuo R."/>
            <person name="Ohm R.A."/>
            <person name="Bhattacharya S.S."/>
            <person name="Shirouzu T."/>
            <person name="Yoshinaga Y."/>
            <person name="Martin F.M."/>
            <person name="Grigoriev I.V."/>
            <person name="Hibbett D.S."/>
        </authorList>
    </citation>
    <scope>NUCLEOTIDE SEQUENCE [LARGE SCALE GENOMIC DNA]</scope>
    <source>
        <strain evidence="2 3">CBS 109695</strain>
    </source>
</reference>
<evidence type="ECO:0000259" key="1">
    <source>
        <dbReference type="Pfam" id="PF00583"/>
    </source>
</evidence>